<dbReference type="EMBL" id="FNCH01000009">
    <property type="protein sequence ID" value="SDG65163.1"/>
    <property type="molecule type" value="Genomic_DNA"/>
</dbReference>
<organism evidence="1 2">
    <name type="scientific">Pedobacter terrae</name>
    <dbReference type="NCBI Taxonomy" id="405671"/>
    <lineage>
        <taxon>Bacteria</taxon>
        <taxon>Pseudomonadati</taxon>
        <taxon>Bacteroidota</taxon>
        <taxon>Sphingobacteriia</taxon>
        <taxon>Sphingobacteriales</taxon>
        <taxon>Sphingobacteriaceae</taxon>
        <taxon>Pedobacter</taxon>
    </lineage>
</organism>
<dbReference type="OrthoDB" id="9762853at2"/>
<evidence type="ECO:0000313" key="2">
    <source>
        <dbReference type="Proteomes" id="UP000199643"/>
    </source>
</evidence>
<evidence type="ECO:0000313" key="1">
    <source>
        <dbReference type="EMBL" id="SDG65163.1"/>
    </source>
</evidence>
<name>A0A1G7VZP3_9SPHI</name>
<accession>A0A1G7VZP3</accession>
<dbReference type="AlphaFoldDB" id="A0A1G7VZP3"/>
<protein>
    <recommendedName>
        <fullName evidence="3">Baseplate J-like protein</fullName>
    </recommendedName>
</protein>
<dbReference type="STRING" id="405671.SAMN05421827_10932"/>
<keyword evidence="2" id="KW-1185">Reference proteome</keyword>
<sequence length="1233" mass="136839">MKLVNANSILNSVAEALQPGASLIDGRTEQDWLRFLSEFATLINFYDHHNAVHGNWEPFILKDPVFLMATIAGTNFTKLYNLYLHTCHKLEQQNDLAATFNQLFDQLTSIFIKIQNWTHYMQQSPAKYSLKTYVVEQIRTTFADALQAIIDLRQALFSSAMLVGLVPTDPSVIWKLDTYEYRIWREGTFKGPYWKLMGLLPVIKDNAIVSIFKAVTYIGDALFNFLQVIVKQANIEYDRLSKLKGSFPDTTLLRTFVHLLNVQQTQLNHISDKHLRFYYRDILKQTERKARADRAYLTASLAIETAVVNLPKGTLFDAGTDAQKNSIVFASTDDVILNPAAIPMAYTLSRAPAQNQLSYLQLQTIANPGMVQKDPAGAVLSWDTLGNHQPNPGIQQALGIAFASPMLLLREGTRQLKLSFTYTGTPDMNMLRSAKCYLSTLKDWFEVSADFTSDETNPAQPIIITIVLQSTDPAIERFLINPDGVVSDWPMFKLVFNQVTPATVAPPKLQTLKIEVNVTGMETFQLYNDYGALSTKVAFPLFGPTPAYGSNFIMGSDEIFSKPVDSLKLALNWSALPPDFSCYYQAYNLYLGKKLHIVATPEPSFWEKIFGRKQPDPVPFPALSEPYNNKCFVVDFQLLEEKNWKSTSFNTLPAVTNTPIDTVTPVTASTAAPVPDQPITTASTNLLFVIDNGEMDSLSSYESTGIPLSACNPYLQNQPMKFTEASTGGFIKMELKGPAYGFGPAVYPNVVSAVAIYNSQILYNNENVSFVAAAQLPFTPKLKSFNATYTAAVEYVFDNESKTTATIKDYPIQAFLYTPFANYGVYDNQNQPPAQKYTLGDATNSHSGIPLYASYSYDGYLYLAIDNLYPASNFNIYVELARKYVMGNPVTTAVSYYYLGTEGWAPLIVLTDGTDNLTSSGIVTLNIPANITLTSVLMLPKCYWIAIVANDISRVAATVLLSTNGISVQRLNTAPNDAVNIPAIAANTITKTKGPLPKISAVQQPFPSFGGNAAENATAMNWRVSNRIKTKNRATSISDYVRLIKQEFNDIYDAAVIYNPVLKCTNIYVVQAVDSWMAPHAFFPMVSVSEEENIQLYLQQKTSAFSAIKVSNPDFQSITVYAVITIQQGCEFSAVQQTLTQALNIYLSPWIKSTSNQVEIYQEITDVQVASFIKNINGVAAVESVAFKTWMYNSELTETPVTASLQTCVGLITKSALFISNLVHQISLNPLAV</sequence>
<gene>
    <name evidence="1" type="ORF">SAMN05421827_10932</name>
</gene>
<proteinExistence type="predicted"/>
<dbReference type="Proteomes" id="UP000199643">
    <property type="component" value="Unassembled WGS sequence"/>
</dbReference>
<dbReference type="RefSeq" id="WP_090500385.1">
    <property type="nucleotide sequence ID" value="NZ_FNCH01000009.1"/>
</dbReference>
<evidence type="ECO:0008006" key="3">
    <source>
        <dbReference type="Google" id="ProtNLM"/>
    </source>
</evidence>
<reference evidence="2" key="1">
    <citation type="submission" date="2016-10" db="EMBL/GenBank/DDBJ databases">
        <authorList>
            <person name="Varghese N."/>
            <person name="Submissions S."/>
        </authorList>
    </citation>
    <scope>NUCLEOTIDE SEQUENCE [LARGE SCALE GENOMIC DNA]</scope>
    <source>
        <strain evidence="2">DSM 17933</strain>
    </source>
</reference>